<comment type="similarity">
    <text evidence="2">In the C-terminal section; belongs to the transpeptidase family.</text>
</comment>
<sequence length="780" mass="84616">MPHFLHLRTLLRQSLAWLRRHPLRGGLALLLTLGLLADQLFPLPLPRNESAQVVLASDGSSLRSWPGRDGIWRHPVAIEAVSPLYLEALLGYEDRWFHYHPGVNPAALLRAALQWARHGHIISGGSTLSMQVARIIEPPGRSLGGKLRQILRALQLELHFSKREILGLYLNRAPMGGIVEGVEMASRMYLGKPSSHLSAAEAALLVVLPQAPSRLRPDRFPAKAQQARDKVLKRMAELGVWTPAAVEDARIERVGVNPLRARWVAPLAAERLRQLYAGGHAPLIRSTLDAETQSTVERLLLDRVEQLPPRVSMAVLVMETASLEVRAYAGSADFSDAQRFNHVDMVRGLRSPGSTLKPFLYAMALDEGLVHSESLLSDAPQSFAGYEPGNFQANFSGPVSVAEALQRSLNVPAVDLLDRLGPQRFAALLHNGGLPLRLPAGSEPNLSIILGGAGARLEELVGAYRALAAGGLSGQPRLTPEAPRIERRIMSEGAAFIVRDILETGGHPDRPFHEGATHRLAWKTGTSFGFRDAWAIGVSDSHTVGVWVGRPDGTPNPGFFGANIAAPLLRELIAALPAGPATPRQRPASVSTATICWPLGTALDATPAEYCPEKRTAWILAGAIPPTLPERDARPGLVETAWINPLNGLRTSPACQPSAQTREILRWPAHLEPWLSPARQSVLEWDPACRQALGVGPLRLHGIASGARLRATPGRREAELSLHASGASGRVYWLLDGALLRPASTDGNLLLRLSTPGEHRLSVVDDAGRHASAHFEFRRD</sequence>
<evidence type="ECO:0000256" key="2">
    <source>
        <dbReference type="ARBA" id="ARBA00007090"/>
    </source>
</evidence>
<keyword evidence="7" id="KW-0808">Transferase</keyword>
<evidence type="ECO:0000313" key="15">
    <source>
        <dbReference type="EMBL" id="NSL56757.1"/>
    </source>
</evidence>
<name>A0ABX2IP17_9RHOO</name>
<dbReference type="PANTHER" id="PTHR32282">
    <property type="entry name" value="BINDING PROTEIN TRANSPEPTIDASE, PUTATIVE-RELATED"/>
    <property type="match status" value="1"/>
</dbReference>
<evidence type="ECO:0000256" key="1">
    <source>
        <dbReference type="ARBA" id="ARBA00004752"/>
    </source>
</evidence>
<dbReference type="RefSeq" id="WP_170023056.1">
    <property type="nucleotide sequence ID" value="NZ_JABCSC020000005.1"/>
</dbReference>
<dbReference type="Proteomes" id="UP000778523">
    <property type="component" value="Unassembled WGS sequence"/>
</dbReference>
<evidence type="ECO:0000259" key="12">
    <source>
        <dbReference type="Pfam" id="PF00905"/>
    </source>
</evidence>
<dbReference type="InterPro" id="IPR009647">
    <property type="entry name" value="PBP_C"/>
</dbReference>
<dbReference type="InterPro" id="IPR023346">
    <property type="entry name" value="Lysozyme-like_dom_sf"/>
</dbReference>
<dbReference type="InterPro" id="IPR050396">
    <property type="entry name" value="Glycosyltr_51/Transpeptidase"/>
</dbReference>
<keyword evidence="16" id="KW-1185">Reference proteome</keyword>
<dbReference type="Gene3D" id="1.10.3810.10">
    <property type="entry name" value="Biosynthetic peptidoglycan transglycosylase-like"/>
    <property type="match status" value="1"/>
</dbReference>
<organism evidence="15 16">
    <name type="scientific">Uliginosibacterium aquaticum</name>
    <dbReference type="NCBI Taxonomy" id="2731212"/>
    <lineage>
        <taxon>Bacteria</taxon>
        <taxon>Pseudomonadati</taxon>
        <taxon>Pseudomonadota</taxon>
        <taxon>Betaproteobacteria</taxon>
        <taxon>Rhodocyclales</taxon>
        <taxon>Zoogloeaceae</taxon>
        <taxon>Uliginosibacterium</taxon>
    </lineage>
</organism>
<dbReference type="Pfam" id="PF06832">
    <property type="entry name" value="BiPBP_C"/>
    <property type="match status" value="1"/>
</dbReference>
<evidence type="ECO:0000259" key="14">
    <source>
        <dbReference type="Pfam" id="PF06832"/>
    </source>
</evidence>
<keyword evidence="4" id="KW-0121">Carboxypeptidase</keyword>
<accession>A0ABX2IP17</accession>
<dbReference type="Gene3D" id="3.40.710.10">
    <property type="entry name" value="DD-peptidase/beta-lactamase superfamily"/>
    <property type="match status" value="1"/>
</dbReference>
<comment type="caution">
    <text evidence="15">The sequence shown here is derived from an EMBL/GenBank/DDBJ whole genome shotgun (WGS) entry which is preliminary data.</text>
</comment>
<proteinExistence type="inferred from homology"/>
<evidence type="ECO:0000256" key="6">
    <source>
        <dbReference type="ARBA" id="ARBA00022676"/>
    </source>
</evidence>
<keyword evidence="5" id="KW-0645">Protease</keyword>
<dbReference type="SUPFAM" id="SSF56601">
    <property type="entry name" value="beta-lactamase/transpeptidase-like"/>
    <property type="match status" value="1"/>
</dbReference>
<dbReference type="EMBL" id="JABCSC020000005">
    <property type="protein sequence ID" value="NSL56757.1"/>
    <property type="molecule type" value="Genomic_DNA"/>
</dbReference>
<feature type="domain" description="Glycosyl transferase family 51" evidence="13">
    <location>
        <begin position="70"/>
        <end position="235"/>
    </location>
</feature>
<keyword evidence="9" id="KW-0511">Multifunctional enzyme</keyword>
<feature type="domain" description="Penicillin-binding protein transpeptidase" evidence="12">
    <location>
        <begin position="313"/>
        <end position="539"/>
    </location>
</feature>
<gene>
    <name evidence="15" type="primary">pbpC</name>
    <name evidence="15" type="ORF">HJ583_017130</name>
</gene>
<dbReference type="Pfam" id="PF00905">
    <property type="entry name" value="Transpeptidase"/>
    <property type="match status" value="1"/>
</dbReference>
<evidence type="ECO:0000256" key="9">
    <source>
        <dbReference type="ARBA" id="ARBA00023268"/>
    </source>
</evidence>
<dbReference type="EC" id="2.4.99.28" evidence="10"/>
<evidence type="ECO:0000256" key="4">
    <source>
        <dbReference type="ARBA" id="ARBA00022645"/>
    </source>
</evidence>
<evidence type="ECO:0000313" key="16">
    <source>
        <dbReference type="Proteomes" id="UP000778523"/>
    </source>
</evidence>
<dbReference type="InterPro" id="IPR001264">
    <property type="entry name" value="Glyco_trans_51"/>
</dbReference>
<evidence type="ECO:0000256" key="8">
    <source>
        <dbReference type="ARBA" id="ARBA00022801"/>
    </source>
</evidence>
<feature type="domain" description="Penicillin-binding C-terminal" evidence="14">
    <location>
        <begin position="691"/>
        <end position="773"/>
    </location>
</feature>
<comment type="catalytic activity">
    <reaction evidence="11">
        <text>[GlcNAc-(1-&gt;4)-Mur2Ac(oyl-L-Ala-gamma-D-Glu-L-Lys-D-Ala-D-Ala)](n)-di-trans,octa-cis-undecaprenyl diphosphate + beta-D-GlcNAc-(1-&gt;4)-Mur2Ac(oyl-L-Ala-gamma-D-Glu-L-Lys-D-Ala-D-Ala)-di-trans,octa-cis-undecaprenyl diphosphate = [GlcNAc-(1-&gt;4)-Mur2Ac(oyl-L-Ala-gamma-D-Glu-L-Lys-D-Ala-D-Ala)](n+1)-di-trans,octa-cis-undecaprenyl diphosphate + di-trans,octa-cis-undecaprenyl diphosphate + H(+)</text>
        <dbReference type="Rhea" id="RHEA:23708"/>
        <dbReference type="Rhea" id="RHEA-COMP:9602"/>
        <dbReference type="Rhea" id="RHEA-COMP:9603"/>
        <dbReference type="ChEBI" id="CHEBI:15378"/>
        <dbReference type="ChEBI" id="CHEBI:58405"/>
        <dbReference type="ChEBI" id="CHEBI:60033"/>
        <dbReference type="ChEBI" id="CHEBI:78435"/>
        <dbReference type="EC" id="2.4.99.28"/>
    </reaction>
</comment>
<keyword evidence="8" id="KW-0378">Hydrolase</keyword>
<dbReference type="NCBIfam" id="TIGR02073">
    <property type="entry name" value="PBP_1c"/>
    <property type="match status" value="1"/>
</dbReference>
<dbReference type="PANTHER" id="PTHR32282:SF15">
    <property type="entry name" value="PENICILLIN-BINDING PROTEIN 1C"/>
    <property type="match status" value="1"/>
</dbReference>
<protein>
    <recommendedName>
        <fullName evidence="10">peptidoglycan glycosyltransferase</fullName>
        <ecNumber evidence="10">2.4.99.28</ecNumber>
    </recommendedName>
</protein>
<evidence type="ECO:0000259" key="13">
    <source>
        <dbReference type="Pfam" id="PF00912"/>
    </source>
</evidence>
<reference evidence="15 16" key="1">
    <citation type="submission" date="2020-06" db="EMBL/GenBank/DDBJ databases">
        <title>Draft genome of Uliginosibacterium sp. IMCC34675.</title>
        <authorList>
            <person name="Song J."/>
        </authorList>
    </citation>
    <scope>NUCLEOTIDE SEQUENCE [LARGE SCALE GENOMIC DNA]</scope>
    <source>
        <strain evidence="15 16">IMCC34675</strain>
    </source>
</reference>
<evidence type="ECO:0000256" key="3">
    <source>
        <dbReference type="ARBA" id="ARBA00007739"/>
    </source>
</evidence>
<evidence type="ECO:0000256" key="10">
    <source>
        <dbReference type="ARBA" id="ARBA00044770"/>
    </source>
</evidence>
<keyword evidence="6" id="KW-0328">Glycosyltransferase</keyword>
<evidence type="ECO:0000256" key="11">
    <source>
        <dbReference type="ARBA" id="ARBA00049902"/>
    </source>
</evidence>
<dbReference type="Pfam" id="PF00912">
    <property type="entry name" value="Transgly"/>
    <property type="match status" value="1"/>
</dbReference>
<evidence type="ECO:0000256" key="5">
    <source>
        <dbReference type="ARBA" id="ARBA00022670"/>
    </source>
</evidence>
<dbReference type="InterPro" id="IPR036950">
    <property type="entry name" value="PBP_transglycosylase"/>
</dbReference>
<dbReference type="InterPro" id="IPR012338">
    <property type="entry name" value="Beta-lactam/transpept-like"/>
</dbReference>
<comment type="pathway">
    <text evidence="1">Cell wall biogenesis; peptidoglycan biosynthesis.</text>
</comment>
<evidence type="ECO:0000256" key="7">
    <source>
        <dbReference type="ARBA" id="ARBA00022679"/>
    </source>
</evidence>
<dbReference type="InterPro" id="IPR001460">
    <property type="entry name" value="PCN-bd_Tpept"/>
</dbReference>
<dbReference type="InterPro" id="IPR011815">
    <property type="entry name" value="PBP_1c"/>
</dbReference>
<comment type="similarity">
    <text evidence="3">In the N-terminal section; belongs to the glycosyltransferase 51 family.</text>
</comment>
<dbReference type="SUPFAM" id="SSF53955">
    <property type="entry name" value="Lysozyme-like"/>
    <property type="match status" value="1"/>
</dbReference>